<dbReference type="InterPro" id="IPR001460">
    <property type="entry name" value="PCN-bd_Tpept"/>
</dbReference>
<dbReference type="EC" id="2.4.99.28" evidence="24"/>
<dbReference type="InterPro" id="IPR001264">
    <property type="entry name" value="Glyco_trans_51"/>
</dbReference>
<comment type="similarity">
    <text evidence="3">In the C-terminal section; belongs to the transpeptidase family.</text>
</comment>
<dbReference type="Proteomes" id="UP000831532">
    <property type="component" value="Chromosome"/>
</dbReference>
<evidence type="ECO:0000256" key="15">
    <source>
        <dbReference type="ARBA" id="ARBA00022960"/>
    </source>
</evidence>
<keyword evidence="7" id="KW-1003">Cell membrane</keyword>
<dbReference type="SUPFAM" id="SSF53955">
    <property type="entry name" value="Lysozyme-like"/>
    <property type="match status" value="1"/>
</dbReference>
<feature type="compositionally biased region" description="Low complexity" evidence="26">
    <location>
        <begin position="767"/>
        <end position="795"/>
    </location>
</feature>
<evidence type="ECO:0000256" key="5">
    <source>
        <dbReference type="ARBA" id="ARBA00012448"/>
    </source>
</evidence>
<evidence type="ECO:0000256" key="18">
    <source>
        <dbReference type="ARBA" id="ARBA00022989"/>
    </source>
</evidence>
<keyword evidence="14" id="KW-0378">Hydrolase</keyword>
<evidence type="ECO:0000256" key="2">
    <source>
        <dbReference type="ARBA" id="ARBA00004752"/>
    </source>
</evidence>
<keyword evidence="31" id="KW-1185">Reference proteome</keyword>
<dbReference type="PANTHER" id="PTHR32282">
    <property type="entry name" value="BINDING PROTEIN TRANSPEPTIDASE, PUTATIVE-RELATED"/>
    <property type="match status" value="1"/>
</dbReference>
<comment type="catalytic activity">
    <reaction evidence="25">
        <text>[GlcNAc-(1-&gt;4)-Mur2Ac(oyl-L-Ala-gamma-D-Glu-L-Lys-D-Ala-D-Ala)](n)-di-trans,octa-cis-undecaprenyl diphosphate + beta-D-GlcNAc-(1-&gt;4)-Mur2Ac(oyl-L-Ala-gamma-D-Glu-L-Lys-D-Ala-D-Ala)-di-trans,octa-cis-undecaprenyl diphosphate = [GlcNAc-(1-&gt;4)-Mur2Ac(oyl-L-Ala-gamma-D-Glu-L-Lys-D-Ala-D-Ala)](n+1)-di-trans,octa-cis-undecaprenyl diphosphate + di-trans,octa-cis-undecaprenyl diphosphate + H(+)</text>
        <dbReference type="Rhea" id="RHEA:23708"/>
        <dbReference type="Rhea" id="RHEA-COMP:9602"/>
        <dbReference type="Rhea" id="RHEA-COMP:9603"/>
        <dbReference type="ChEBI" id="CHEBI:15378"/>
        <dbReference type="ChEBI" id="CHEBI:58405"/>
        <dbReference type="ChEBI" id="CHEBI:60033"/>
        <dbReference type="ChEBI" id="CHEBI:78435"/>
        <dbReference type="EC" id="2.4.99.28"/>
    </reaction>
</comment>
<keyword evidence="8" id="KW-0997">Cell inner membrane</keyword>
<keyword evidence="16" id="KW-0735">Signal-anchor</keyword>
<keyword evidence="15" id="KW-0133">Cell shape</keyword>
<evidence type="ECO:0000256" key="6">
    <source>
        <dbReference type="ARBA" id="ARBA00018638"/>
    </source>
</evidence>
<evidence type="ECO:0000256" key="19">
    <source>
        <dbReference type="ARBA" id="ARBA00023136"/>
    </source>
</evidence>
<reference evidence="30 31" key="1">
    <citation type="submission" date="2020-10" db="EMBL/GenBank/DDBJ databases">
        <title>Genome analysis of Massilia species.</title>
        <authorList>
            <person name="Jung D.-H."/>
        </authorList>
    </citation>
    <scope>NUCLEOTIDE SEQUENCE [LARGE SCALE GENOMIC DNA]</scope>
    <source>
        <strain evidence="31">sipir</strain>
    </source>
</reference>
<evidence type="ECO:0000259" key="29">
    <source>
        <dbReference type="Pfam" id="PF17092"/>
    </source>
</evidence>
<dbReference type="EMBL" id="CP063361">
    <property type="protein sequence ID" value="UOD33558.1"/>
    <property type="molecule type" value="Genomic_DNA"/>
</dbReference>
<evidence type="ECO:0000256" key="10">
    <source>
        <dbReference type="ARBA" id="ARBA00022670"/>
    </source>
</evidence>
<dbReference type="Pfam" id="PF00905">
    <property type="entry name" value="Transpeptidase"/>
    <property type="match status" value="1"/>
</dbReference>
<evidence type="ECO:0000313" key="31">
    <source>
        <dbReference type="Proteomes" id="UP000831532"/>
    </source>
</evidence>
<evidence type="ECO:0000256" key="23">
    <source>
        <dbReference type="ARBA" id="ARBA00034000"/>
    </source>
</evidence>
<comment type="pathway">
    <text evidence="2">Cell wall biogenesis; peptidoglycan biosynthesis.</text>
</comment>
<comment type="similarity">
    <text evidence="4">In the N-terminal section; belongs to the glycosyltransferase 51 family.</text>
</comment>
<evidence type="ECO:0000256" key="9">
    <source>
        <dbReference type="ARBA" id="ARBA00022645"/>
    </source>
</evidence>
<keyword evidence="17" id="KW-0573">Peptidoglycan synthesis</keyword>
<dbReference type="NCBIfam" id="TIGR02074">
    <property type="entry name" value="PBP_1a_fam"/>
    <property type="match status" value="1"/>
</dbReference>
<feature type="domain" description="Penicillin-binding protein OB-like" evidence="29">
    <location>
        <begin position="322"/>
        <end position="435"/>
    </location>
</feature>
<feature type="region of interest" description="Disordered" evidence="26">
    <location>
        <begin position="757"/>
        <end position="806"/>
    </location>
</feature>
<keyword evidence="13" id="KW-0812">Transmembrane</keyword>
<dbReference type="InterPro" id="IPR031376">
    <property type="entry name" value="PCB_OB"/>
</dbReference>
<evidence type="ECO:0000256" key="24">
    <source>
        <dbReference type="ARBA" id="ARBA00044770"/>
    </source>
</evidence>
<dbReference type="InterPro" id="IPR036950">
    <property type="entry name" value="PBP_transglycosylase"/>
</dbReference>
<evidence type="ECO:0000256" key="26">
    <source>
        <dbReference type="SAM" id="MobiDB-lite"/>
    </source>
</evidence>
<protein>
    <recommendedName>
        <fullName evidence="6">Penicillin-binding protein 1A</fullName>
        <ecNumber evidence="24">2.4.99.28</ecNumber>
        <ecNumber evidence="5">3.4.16.4</ecNumber>
    </recommendedName>
</protein>
<keyword evidence="21" id="KW-0511">Multifunctional enzyme</keyword>
<dbReference type="InterPro" id="IPR012338">
    <property type="entry name" value="Beta-lactam/transpept-like"/>
</dbReference>
<evidence type="ECO:0000256" key="21">
    <source>
        <dbReference type="ARBA" id="ARBA00023268"/>
    </source>
</evidence>
<keyword evidence="18" id="KW-1133">Transmembrane helix</keyword>
<dbReference type="SUPFAM" id="SSF56601">
    <property type="entry name" value="beta-lactamase/transpeptidase-like"/>
    <property type="match status" value="1"/>
</dbReference>
<accession>A0ABY4AFI9</accession>
<evidence type="ECO:0000256" key="17">
    <source>
        <dbReference type="ARBA" id="ARBA00022984"/>
    </source>
</evidence>
<evidence type="ECO:0000256" key="4">
    <source>
        <dbReference type="ARBA" id="ARBA00007739"/>
    </source>
</evidence>
<keyword evidence="22" id="KW-0961">Cell wall biogenesis/degradation</keyword>
<evidence type="ECO:0000256" key="3">
    <source>
        <dbReference type="ARBA" id="ARBA00007090"/>
    </source>
</evidence>
<evidence type="ECO:0000256" key="11">
    <source>
        <dbReference type="ARBA" id="ARBA00022676"/>
    </source>
</evidence>
<comment type="subcellular location">
    <subcellularLocation>
        <location evidence="1">Cell inner membrane</location>
        <topology evidence="1">Single-pass type II membrane protein</topology>
    </subcellularLocation>
</comment>
<evidence type="ECO:0000256" key="20">
    <source>
        <dbReference type="ARBA" id="ARBA00023251"/>
    </source>
</evidence>
<proteinExistence type="inferred from homology"/>
<dbReference type="InterPro" id="IPR050396">
    <property type="entry name" value="Glycosyltr_51/Transpeptidase"/>
</dbReference>
<dbReference type="Gene3D" id="1.10.3810.10">
    <property type="entry name" value="Biosynthetic peptidoglycan transglycosylase-like"/>
    <property type="match status" value="1"/>
</dbReference>
<evidence type="ECO:0000256" key="25">
    <source>
        <dbReference type="ARBA" id="ARBA00049902"/>
    </source>
</evidence>
<dbReference type="Pfam" id="PF17092">
    <property type="entry name" value="PCB_OB"/>
    <property type="match status" value="1"/>
</dbReference>
<dbReference type="Gene3D" id="3.40.710.10">
    <property type="entry name" value="DD-peptidase/beta-lactamase superfamily"/>
    <property type="match status" value="2"/>
</dbReference>
<keyword evidence="11" id="KW-0328">Glycosyltransferase</keyword>
<evidence type="ECO:0000256" key="12">
    <source>
        <dbReference type="ARBA" id="ARBA00022679"/>
    </source>
</evidence>
<keyword evidence="10" id="KW-0645">Protease</keyword>
<keyword evidence="19" id="KW-0472">Membrane</keyword>
<keyword evidence="9" id="KW-0121">Carboxypeptidase</keyword>
<feature type="domain" description="Glycosyl transferase family 51" evidence="28">
    <location>
        <begin position="63"/>
        <end position="235"/>
    </location>
</feature>
<feature type="domain" description="Penicillin-binding protein transpeptidase" evidence="27">
    <location>
        <begin position="438"/>
        <end position="681"/>
    </location>
</feature>
<comment type="catalytic activity">
    <reaction evidence="23">
        <text>Preferential cleavage: (Ac)2-L-Lys-D-Ala-|-D-Ala. Also transpeptidation of peptidyl-alanyl moieties that are N-acyl substituents of D-alanine.</text>
        <dbReference type="EC" id="3.4.16.4"/>
    </reaction>
</comment>
<name>A0ABY4AFI9_9BURK</name>
<dbReference type="EC" id="3.4.16.4" evidence="5"/>
<evidence type="ECO:0000256" key="16">
    <source>
        <dbReference type="ARBA" id="ARBA00022968"/>
    </source>
</evidence>
<evidence type="ECO:0000256" key="14">
    <source>
        <dbReference type="ARBA" id="ARBA00022801"/>
    </source>
</evidence>
<evidence type="ECO:0000256" key="7">
    <source>
        <dbReference type="ARBA" id="ARBA00022475"/>
    </source>
</evidence>
<evidence type="ECO:0000259" key="28">
    <source>
        <dbReference type="Pfam" id="PF00912"/>
    </source>
</evidence>
<evidence type="ECO:0000256" key="8">
    <source>
        <dbReference type="ARBA" id="ARBA00022519"/>
    </source>
</evidence>
<keyword evidence="12" id="KW-0808">Transferase</keyword>
<evidence type="ECO:0000313" key="30">
    <source>
        <dbReference type="EMBL" id="UOD33558.1"/>
    </source>
</evidence>
<dbReference type="PANTHER" id="PTHR32282:SF27">
    <property type="entry name" value="PENICILLIN-BINDING PROTEIN 1A"/>
    <property type="match status" value="1"/>
</dbReference>
<evidence type="ECO:0000256" key="13">
    <source>
        <dbReference type="ARBA" id="ARBA00022692"/>
    </source>
</evidence>
<gene>
    <name evidence="30" type="ORF">INH39_26195</name>
</gene>
<evidence type="ECO:0000259" key="27">
    <source>
        <dbReference type="Pfam" id="PF00905"/>
    </source>
</evidence>
<keyword evidence="20" id="KW-0046">Antibiotic resistance</keyword>
<evidence type="ECO:0000256" key="1">
    <source>
        <dbReference type="ARBA" id="ARBA00004249"/>
    </source>
</evidence>
<dbReference type="InterPro" id="IPR023346">
    <property type="entry name" value="Lysozyme-like_dom_sf"/>
</dbReference>
<sequence length="806" mass="88009">MKRWLTRKYIIRALLLSIAAGLLAVLGLLGYFYGVIVPRVPAIDAVVDYQPKIPLRIYTADNVLIGEFGEEHRDFLAIEKVPAMMKNAVLAIEDTRFYSHGGVDWIRAGGAVRANLRGGFREGASTITMQVARNFFLTRDKKLGRKADEIALAFKIEAALKKDKILELYMNQIFLGRRSYGFSSAAQAYFGKRLDQLSIAEMAMLAGVPRDPVSNNPAVNPRNAKKRQMIVLRRMRELGYLDDSQYASAREEPIRIAAKRQEFDTHAEYVAELARQAVFEQYKDEAYTRGISVYTTILKAEQEAAYDSLRRNVLAYDQRHGYRGPESFIDLPSDPQERADEIREELRKRPVSDGLAATVVLEASAKLVAVETMDGERIDITGAGLRLVAPALASGAKAAIKLRPGAVVRIAQDRVKEKDKDKEAKTWSIVQLPQVQAGFVAIDSATGAYHALVGGFDYGLNQYNHVTQAWRQPGSAIKPFVYSAALEKGFSPGTRILDEALSMPSGAGGATWSPQNDDGKFDGEVSMRRALVHSKNVPTVRLLRAIEVGYGHEYLGKFGFDLARHPKNLTMSLGTGAVTPLQLAGAYAVFANGGFSVKPYLIAKITDGNGTVLLETPAPAVADETLRVIDQRNAFMVDSMLRDVTRSGTAAGATRALGRNDLAGKTGTTSDAFDGWFAGYAGNVVGVAWMGYDDPRSLGGREFGATLAMPIWVDYMRAALDKRPAKERPVPEGVLREDDDWIYAEYAGSSEFKTIDMNELPALPDDGAQPGEPGEAGEPGQAPAPAAPQHQQQPQFNHGAESQAGG</sequence>
<dbReference type="Pfam" id="PF00912">
    <property type="entry name" value="Transgly"/>
    <property type="match status" value="1"/>
</dbReference>
<organism evidence="30 31">
    <name type="scientific">Massilia violaceinigra</name>
    <dbReference type="NCBI Taxonomy" id="2045208"/>
    <lineage>
        <taxon>Bacteria</taxon>
        <taxon>Pseudomonadati</taxon>
        <taxon>Pseudomonadota</taxon>
        <taxon>Betaproteobacteria</taxon>
        <taxon>Burkholderiales</taxon>
        <taxon>Oxalobacteraceae</taxon>
        <taxon>Telluria group</taxon>
        <taxon>Massilia</taxon>
    </lineage>
</organism>
<evidence type="ECO:0000256" key="22">
    <source>
        <dbReference type="ARBA" id="ARBA00023316"/>
    </source>
</evidence>